<keyword evidence="2" id="KW-0689">Ribosomal protein</keyword>
<dbReference type="InterPro" id="IPR000630">
    <property type="entry name" value="Ribosomal_uS8"/>
</dbReference>
<name>X1GB01_9ZZZZ</name>
<gene>
    <name evidence="4" type="ORF">S03H2_26068</name>
</gene>
<sequence length="36" mass="4043">MTVSDPIADMLTRIRNAVMARHDFVLVPASRMKLSV</sequence>
<keyword evidence="3" id="KW-0687">Ribonucleoprotein</keyword>
<dbReference type="GO" id="GO:1990904">
    <property type="term" value="C:ribonucleoprotein complex"/>
    <property type="evidence" value="ECO:0007669"/>
    <property type="project" value="UniProtKB-KW"/>
</dbReference>
<dbReference type="EMBL" id="BARU01014965">
    <property type="protein sequence ID" value="GAH38769.1"/>
    <property type="molecule type" value="Genomic_DNA"/>
</dbReference>
<comment type="similarity">
    <text evidence="1">Belongs to the universal ribosomal protein uS8 family.</text>
</comment>
<protein>
    <recommendedName>
        <fullName evidence="5">30S ribosomal protein S8</fullName>
    </recommendedName>
</protein>
<evidence type="ECO:0008006" key="5">
    <source>
        <dbReference type="Google" id="ProtNLM"/>
    </source>
</evidence>
<dbReference type="GO" id="GO:0005840">
    <property type="term" value="C:ribosome"/>
    <property type="evidence" value="ECO:0007669"/>
    <property type="project" value="UniProtKB-KW"/>
</dbReference>
<evidence type="ECO:0000256" key="1">
    <source>
        <dbReference type="ARBA" id="ARBA00006471"/>
    </source>
</evidence>
<feature type="non-terminal residue" evidence="4">
    <location>
        <position position="36"/>
    </location>
</feature>
<dbReference type="AlphaFoldDB" id="X1GB01"/>
<comment type="caution">
    <text evidence="4">The sequence shown here is derived from an EMBL/GenBank/DDBJ whole genome shotgun (WGS) entry which is preliminary data.</text>
</comment>
<evidence type="ECO:0000256" key="3">
    <source>
        <dbReference type="ARBA" id="ARBA00023274"/>
    </source>
</evidence>
<dbReference type="Pfam" id="PF00410">
    <property type="entry name" value="Ribosomal_S8"/>
    <property type="match status" value="1"/>
</dbReference>
<organism evidence="4">
    <name type="scientific">marine sediment metagenome</name>
    <dbReference type="NCBI Taxonomy" id="412755"/>
    <lineage>
        <taxon>unclassified sequences</taxon>
        <taxon>metagenomes</taxon>
        <taxon>ecological metagenomes</taxon>
    </lineage>
</organism>
<evidence type="ECO:0000313" key="4">
    <source>
        <dbReference type="EMBL" id="GAH38769.1"/>
    </source>
</evidence>
<dbReference type="GO" id="GO:0006412">
    <property type="term" value="P:translation"/>
    <property type="evidence" value="ECO:0007669"/>
    <property type="project" value="InterPro"/>
</dbReference>
<dbReference type="InterPro" id="IPR035987">
    <property type="entry name" value="Ribosomal_uS8_sf"/>
</dbReference>
<dbReference type="Gene3D" id="3.30.1370.30">
    <property type="match status" value="1"/>
</dbReference>
<accession>X1GB01</accession>
<dbReference type="SUPFAM" id="SSF56047">
    <property type="entry name" value="Ribosomal protein S8"/>
    <property type="match status" value="1"/>
</dbReference>
<reference evidence="4" key="1">
    <citation type="journal article" date="2014" name="Front. Microbiol.">
        <title>High frequency of phylogenetically diverse reductive dehalogenase-homologous genes in deep subseafloor sedimentary metagenomes.</title>
        <authorList>
            <person name="Kawai M."/>
            <person name="Futagami T."/>
            <person name="Toyoda A."/>
            <person name="Takaki Y."/>
            <person name="Nishi S."/>
            <person name="Hori S."/>
            <person name="Arai W."/>
            <person name="Tsubouchi T."/>
            <person name="Morono Y."/>
            <person name="Uchiyama I."/>
            <person name="Ito T."/>
            <person name="Fujiyama A."/>
            <person name="Inagaki F."/>
            <person name="Takami H."/>
        </authorList>
    </citation>
    <scope>NUCLEOTIDE SEQUENCE</scope>
    <source>
        <strain evidence="4">Expedition CK06-06</strain>
    </source>
</reference>
<dbReference type="GO" id="GO:0003735">
    <property type="term" value="F:structural constituent of ribosome"/>
    <property type="evidence" value="ECO:0007669"/>
    <property type="project" value="InterPro"/>
</dbReference>
<evidence type="ECO:0000256" key="2">
    <source>
        <dbReference type="ARBA" id="ARBA00022980"/>
    </source>
</evidence>
<proteinExistence type="inferred from homology"/>